<dbReference type="InterPro" id="IPR018466">
    <property type="entry name" value="Kre9/Knh1-like_N"/>
</dbReference>
<proteinExistence type="predicted"/>
<evidence type="ECO:0000313" key="6">
    <source>
        <dbReference type="Proteomes" id="UP000247810"/>
    </source>
</evidence>
<dbReference type="AlphaFoldDB" id="A0A319DUL8"/>
<dbReference type="Proteomes" id="UP000247810">
    <property type="component" value="Unassembled WGS sequence"/>
</dbReference>
<dbReference type="InterPro" id="IPR052982">
    <property type="entry name" value="SRP1/TIP1-like"/>
</dbReference>
<dbReference type="VEuPathDB" id="FungiDB:BO71DRAFT_102009"/>
<dbReference type="EMBL" id="KZ825818">
    <property type="protein sequence ID" value="PYH97817.1"/>
    <property type="molecule type" value="Genomic_DNA"/>
</dbReference>
<feature type="region of interest" description="Disordered" evidence="2">
    <location>
        <begin position="106"/>
        <end position="205"/>
    </location>
</feature>
<dbReference type="OrthoDB" id="5589325at2759"/>
<evidence type="ECO:0000256" key="3">
    <source>
        <dbReference type="SAM" id="SignalP"/>
    </source>
</evidence>
<feature type="signal peptide" evidence="3">
    <location>
        <begin position="1"/>
        <end position="22"/>
    </location>
</feature>
<reference evidence="5 6" key="1">
    <citation type="submission" date="2018-02" db="EMBL/GenBank/DDBJ databases">
        <title>The genomes of Aspergillus section Nigri reveals drivers in fungal speciation.</title>
        <authorList>
            <consortium name="DOE Joint Genome Institute"/>
            <person name="Vesth T.C."/>
            <person name="Nybo J."/>
            <person name="Theobald S."/>
            <person name="Brandl J."/>
            <person name="Frisvad J.C."/>
            <person name="Nielsen K.F."/>
            <person name="Lyhne E.K."/>
            <person name="Kogle M.E."/>
            <person name="Kuo A."/>
            <person name="Riley R."/>
            <person name="Clum A."/>
            <person name="Nolan M."/>
            <person name="Lipzen A."/>
            <person name="Salamov A."/>
            <person name="Henrissat B."/>
            <person name="Wiebenga A."/>
            <person name="De vries R.P."/>
            <person name="Grigoriev I.V."/>
            <person name="Mortensen U.H."/>
            <person name="Andersen M.R."/>
            <person name="Baker S.E."/>
        </authorList>
    </citation>
    <scope>NUCLEOTIDE SEQUENCE [LARGE SCALE GENOMIC DNA]</scope>
    <source>
        <strain evidence="5 6">CBS 707.79</strain>
    </source>
</reference>
<evidence type="ECO:0000256" key="2">
    <source>
        <dbReference type="SAM" id="MobiDB-lite"/>
    </source>
</evidence>
<feature type="domain" description="Yeast cell wall synthesis Kre9/Knh1-like N-terminal" evidence="4">
    <location>
        <begin position="32"/>
        <end position="106"/>
    </location>
</feature>
<dbReference type="PANTHER" id="PTHR40633:SF6">
    <property type="entry name" value="MATRIX PROTEIN, PUTATIVE (AFU_ORTHOLOGUE AFUA_8G05410)-RELATED"/>
    <property type="match status" value="1"/>
</dbReference>
<organism evidence="5 6">
    <name type="scientific">Aspergillus ellipticus CBS 707.79</name>
    <dbReference type="NCBI Taxonomy" id="1448320"/>
    <lineage>
        <taxon>Eukaryota</taxon>
        <taxon>Fungi</taxon>
        <taxon>Dikarya</taxon>
        <taxon>Ascomycota</taxon>
        <taxon>Pezizomycotina</taxon>
        <taxon>Eurotiomycetes</taxon>
        <taxon>Eurotiomycetidae</taxon>
        <taxon>Eurotiales</taxon>
        <taxon>Aspergillaceae</taxon>
        <taxon>Aspergillus</taxon>
        <taxon>Aspergillus subgen. Circumdati</taxon>
    </lineage>
</organism>
<dbReference type="PANTHER" id="PTHR40633">
    <property type="entry name" value="MATRIX PROTEIN, PUTATIVE (AFU_ORTHOLOGUE AFUA_8G05410)-RELATED"/>
    <property type="match status" value="1"/>
</dbReference>
<gene>
    <name evidence="5" type="ORF">BO71DRAFT_102009</name>
</gene>
<feature type="compositionally biased region" description="Polar residues" evidence="2">
    <location>
        <begin position="140"/>
        <end position="161"/>
    </location>
</feature>
<feature type="compositionally biased region" description="Low complexity" evidence="2">
    <location>
        <begin position="116"/>
        <end position="137"/>
    </location>
</feature>
<dbReference type="STRING" id="1448320.A0A319DUL8"/>
<sequence>MRLTESVIAVWACLAQIRIAEAALSFTQWPSTINAGQPATVSWTSDSDAPVKLTLRKGAAQDLDTVKVLAPDATEGTYTWTPDDTVEDGSDYAFQIQQEGQVNYSGLIRASNPNPSRVADSSTSSISTTGASTSVATPGLVTTTQEEASQTQITPSATPTDTRPLDEMDSVSAGETGIDVPSEDNEEGHQTGQQSNLASSKSAMAAAMENGGPSFRLVSADLLLGAVAMVFYLAY</sequence>
<keyword evidence="6" id="KW-1185">Reference proteome</keyword>
<dbReference type="Pfam" id="PF10342">
    <property type="entry name" value="Kre9_KNH"/>
    <property type="match status" value="1"/>
</dbReference>
<evidence type="ECO:0000259" key="4">
    <source>
        <dbReference type="Pfam" id="PF10342"/>
    </source>
</evidence>
<accession>A0A319DUL8</accession>
<name>A0A319DUL8_9EURO</name>
<protein>
    <recommendedName>
        <fullName evidence="4">Yeast cell wall synthesis Kre9/Knh1-like N-terminal domain-containing protein</fullName>
    </recommendedName>
</protein>
<feature type="chain" id="PRO_5016246048" description="Yeast cell wall synthesis Kre9/Knh1-like N-terminal domain-containing protein" evidence="3">
    <location>
        <begin position="23"/>
        <end position="235"/>
    </location>
</feature>
<evidence type="ECO:0000256" key="1">
    <source>
        <dbReference type="ARBA" id="ARBA00022729"/>
    </source>
</evidence>
<evidence type="ECO:0000313" key="5">
    <source>
        <dbReference type="EMBL" id="PYH97817.1"/>
    </source>
</evidence>
<keyword evidence="1 3" id="KW-0732">Signal</keyword>